<dbReference type="GO" id="GO:0005634">
    <property type="term" value="C:nucleus"/>
    <property type="evidence" value="ECO:0007669"/>
    <property type="project" value="TreeGrafter"/>
</dbReference>
<dbReference type="GO" id="GO:0012506">
    <property type="term" value="C:vesicle membrane"/>
    <property type="evidence" value="ECO:0007669"/>
    <property type="project" value="TreeGrafter"/>
</dbReference>
<dbReference type="SMART" id="SM00335">
    <property type="entry name" value="ANX"/>
    <property type="match status" value="1"/>
</dbReference>
<keyword evidence="2" id="KW-0677">Repeat</keyword>
<comment type="similarity">
    <text evidence="1">Belongs to the annexin family.</text>
</comment>
<keyword evidence="5" id="KW-1185">Reference proteome</keyword>
<dbReference type="OrthoDB" id="37886at2759"/>
<dbReference type="Proteomes" id="UP000270296">
    <property type="component" value="Unassembled WGS sequence"/>
</dbReference>
<dbReference type="GO" id="GO:0005737">
    <property type="term" value="C:cytoplasm"/>
    <property type="evidence" value="ECO:0007669"/>
    <property type="project" value="TreeGrafter"/>
</dbReference>
<protein>
    <submittedName>
        <fullName evidence="6">Annexin</fullName>
    </submittedName>
</protein>
<evidence type="ECO:0000256" key="2">
    <source>
        <dbReference type="ARBA" id="ARBA00022737"/>
    </source>
</evidence>
<dbReference type="PANTHER" id="PTHR10502">
    <property type="entry name" value="ANNEXIN"/>
    <property type="match status" value="1"/>
</dbReference>
<evidence type="ECO:0000313" key="5">
    <source>
        <dbReference type="Proteomes" id="UP000270296"/>
    </source>
</evidence>
<dbReference type="Gene3D" id="1.10.220.10">
    <property type="entry name" value="Annexin"/>
    <property type="match status" value="1"/>
</dbReference>
<dbReference type="WBParaSite" id="SBAD_0001151601-mRNA-1">
    <property type="protein sequence ID" value="SBAD_0001151601-mRNA-1"/>
    <property type="gene ID" value="SBAD_0001151601"/>
</dbReference>
<dbReference type="GO" id="GO:0005509">
    <property type="term" value="F:calcium ion binding"/>
    <property type="evidence" value="ECO:0007669"/>
    <property type="project" value="InterPro"/>
</dbReference>
<proteinExistence type="inferred from homology"/>
<keyword evidence="3" id="KW-0041">Annexin</keyword>
<dbReference type="Pfam" id="PF00191">
    <property type="entry name" value="Annexin"/>
    <property type="match status" value="1"/>
</dbReference>
<reference evidence="4 5" key="2">
    <citation type="submission" date="2018-11" db="EMBL/GenBank/DDBJ databases">
        <authorList>
            <consortium name="Pathogen Informatics"/>
        </authorList>
    </citation>
    <scope>NUCLEOTIDE SEQUENCE [LARGE SCALE GENOMIC DNA]</scope>
</reference>
<dbReference type="SUPFAM" id="SSF47874">
    <property type="entry name" value="Annexin"/>
    <property type="match status" value="1"/>
</dbReference>
<dbReference type="InterPro" id="IPR037104">
    <property type="entry name" value="Annexin_sf"/>
</dbReference>
<gene>
    <name evidence="4" type="ORF">SBAD_LOCUS11136</name>
</gene>
<dbReference type="AlphaFoldDB" id="A0A183J5I8"/>
<dbReference type="GO" id="GO:0001786">
    <property type="term" value="F:phosphatidylserine binding"/>
    <property type="evidence" value="ECO:0007669"/>
    <property type="project" value="TreeGrafter"/>
</dbReference>
<dbReference type="InterPro" id="IPR018502">
    <property type="entry name" value="Annexin_repeat"/>
</dbReference>
<sequence length="51" mass="5935">MKGIGTDDRTLIRIIVSRSEVDLALIRDEFFKMYGKSLESFIKRIFLQGAR</sequence>
<evidence type="ECO:0000256" key="3">
    <source>
        <dbReference type="ARBA" id="ARBA00023216"/>
    </source>
</evidence>
<dbReference type="EMBL" id="UZAM01015131">
    <property type="protein sequence ID" value="VDP37391.1"/>
    <property type="molecule type" value="Genomic_DNA"/>
</dbReference>
<dbReference type="PRINTS" id="PR00196">
    <property type="entry name" value="ANNEXIN"/>
</dbReference>
<evidence type="ECO:0000313" key="6">
    <source>
        <dbReference type="WBParaSite" id="SBAD_0001151601-mRNA-1"/>
    </source>
</evidence>
<accession>A0A183J5I8</accession>
<evidence type="ECO:0000313" key="4">
    <source>
        <dbReference type="EMBL" id="VDP37391.1"/>
    </source>
</evidence>
<dbReference type="PROSITE" id="PS51897">
    <property type="entry name" value="ANNEXIN_2"/>
    <property type="match status" value="1"/>
</dbReference>
<dbReference type="GO" id="GO:0005544">
    <property type="term" value="F:calcium-dependent phospholipid binding"/>
    <property type="evidence" value="ECO:0007669"/>
    <property type="project" value="InterPro"/>
</dbReference>
<dbReference type="PANTHER" id="PTHR10502:SF102">
    <property type="entry name" value="ANNEXIN B11"/>
    <property type="match status" value="1"/>
</dbReference>
<dbReference type="GO" id="GO:0005886">
    <property type="term" value="C:plasma membrane"/>
    <property type="evidence" value="ECO:0007669"/>
    <property type="project" value="TreeGrafter"/>
</dbReference>
<evidence type="ECO:0000256" key="1">
    <source>
        <dbReference type="ARBA" id="ARBA00007831"/>
    </source>
</evidence>
<name>A0A183J5I8_9BILA</name>
<dbReference type="InterPro" id="IPR001464">
    <property type="entry name" value="Annexin"/>
</dbReference>
<reference evidence="6" key="1">
    <citation type="submission" date="2016-06" db="UniProtKB">
        <authorList>
            <consortium name="WormBaseParasite"/>
        </authorList>
    </citation>
    <scope>IDENTIFICATION</scope>
</reference>
<organism evidence="6">
    <name type="scientific">Soboliphyme baturini</name>
    <dbReference type="NCBI Taxonomy" id="241478"/>
    <lineage>
        <taxon>Eukaryota</taxon>
        <taxon>Metazoa</taxon>
        <taxon>Ecdysozoa</taxon>
        <taxon>Nematoda</taxon>
        <taxon>Enoplea</taxon>
        <taxon>Dorylaimia</taxon>
        <taxon>Dioctophymatida</taxon>
        <taxon>Dioctophymatoidea</taxon>
        <taxon>Soboliphymatidae</taxon>
        <taxon>Soboliphyme</taxon>
    </lineage>
</organism>